<dbReference type="AlphaFoldDB" id="A0A091DZR6"/>
<organism evidence="2 3">
    <name type="scientific">Fukomys damarensis</name>
    <name type="common">Damaraland mole rat</name>
    <name type="synonym">Cryptomys damarensis</name>
    <dbReference type="NCBI Taxonomy" id="885580"/>
    <lineage>
        <taxon>Eukaryota</taxon>
        <taxon>Metazoa</taxon>
        <taxon>Chordata</taxon>
        <taxon>Craniata</taxon>
        <taxon>Vertebrata</taxon>
        <taxon>Euteleostomi</taxon>
        <taxon>Mammalia</taxon>
        <taxon>Eutheria</taxon>
        <taxon>Euarchontoglires</taxon>
        <taxon>Glires</taxon>
        <taxon>Rodentia</taxon>
        <taxon>Hystricomorpha</taxon>
        <taxon>Bathyergidae</taxon>
        <taxon>Fukomys</taxon>
    </lineage>
</organism>
<evidence type="ECO:0000313" key="2">
    <source>
        <dbReference type="EMBL" id="KFO28301.1"/>
    </source>
</evidence>
<protein>
    <submittedName>
        <fullName evidence="2">Uncharacterized protein</fullName>
    </submittedName>
</protein>
<evidence type="ECO:0000313" key="3">
    <source>
        <dbReference type="Proteomes" id="UP000028990"/>
    </source>
</evidence>
<sequence>MQDSSFLPAAAGTLTVVEDGLEDFTHRYWVTRALGPKDPPLKSSSDSEDKIGCTKLARSHIQVVCLYRADPEAQGCLPSVAIEYFLCAPHDRRHSSKEDITSNMNKSLRGPIYPEGQS</sequence>
<feature type="region of interest" description="Disordered" evidence="1">
    <location>
        <begin position="93"/>
        <end position="118"/>
    </location>
</feature>
<dbReference type="Proteomes" id="UP000028990">
    <property type="component" value="Unassembled WGS sequence"/>
</dbReference>
<proteinExistence type="predicted"/>
<evidence type="ECO:0000256" key="1">
    <source>
        <dbReference type="SAM" id="MobiDB-lite"/>
    </source>
</evidence>
<keyword evidence="3" id="KW-1185">Reference proteome</keyword>
<name>A0A091DZR6_FUKDA</name>
<dbReference type="EMBL" id="KN122776">
    <property type="protein sequence ID" value="KFO28301.1"/>
    <property type="molecule type" value="Genomic_DNA"/>
</dbReference>
<accession>A0A091DZR6</accession>
<reference evidence="2 3" key="1">
    <citation type="submission" date="2013-11" db="EMBL/GenBank/DDBJ databases">
        <title>The Damaraland mole rat (Fukomys damarensis) genome and evolution of African mole rats.</title>
        <authorList>
            <person name="Gladyshev V.N."/>
            <person name="Fang X."/>
        </authorList>
    </citation>
    <scope>NUCLEOTIDE SEQUENCE [LARGE SCALE GENOMIC DNA]</scope>
    <source>
        <tissue evidence="2">Liver</tissue>
    </source>
</reference>
<gene>
    <name evidence="2" type="ORF">H920_10162</name>
</gene>